<protein>
    <submittedName>
        <fullName evidence="2">Uncharacterized protein</fullName>
    </submittedName>
</protein>
<comment type="caution">
    <text evidence="2">The sequence shown here is derived from an EMBL/GenBank/DDBJ whole genome shotgun (WGS) entry which is preliminary data.</text>
</comment>
<reference evidence="3" key="1">
    <citation type="journal article" date="2019" name="Int. J. Syst. Evol. Microbiol.">
        <title>The Global Catalogue of Microorganisms (GCM) 10K type strain sequencing project: providing services to taxonomists for standard genome sequencing and annotation.</title>
        <authorList>
            <consortium name="The Broad Institute Genomics Platform"/>
            <consortium name="The Broad Institute Genome Sequencing Center for Infectious Disease"/>
            <person name="Wu L."/>
            <person name="Ma J."/>
        </authorList>
    </citation>
    <scope>NUCLEOTIDE SEQUENCE [LARGE SCALE GENOMIC DNA]</scope>
    <source>
        <strain evidence="3">JCM 31696</strain>
    </source>
</reference>
<organism evidence="2 3">
    <name type="scientific">Actinomadura adrarensis</name>
    <dbReference type="NCBI Taxonomy" id="1819600"/>
    <lineage>
        <taxon>Bacteria</taxon>
        <taxon>Bacillati</taxon>
        <taxon>Actinomycetota</taxon>
        <taxon>Actinomycetes</taxon>
        <taxon>Streptosporangiales</taxon>
        <taxon>Thermomonosporaceae</taxon>
        <taxon>Actinomadura</taxon>
    </lineage>
</organism>
<keyword evidence="3" id="KW-1185">Reference proteome</keyword>
<evidence type="ECO:0000313" key="2">
    <source>
        <dbReference type="EMBL" id="MFD0851427.1"/>
    </source>
</evidence>
<gene>
    <name evidence="2" type="ORF">ACFQ07_04315</name>
</gene>
<evidence type="ECO:0000313" key="3">
    <source>
        <dbReference type="Proteomes" id="UP001597083"/>
    </source>
</evidence>
<name>A0ABW3CBY5_9ACTN</name>
<sequence length="76" mass="8297">MTGQRGAAGPEEPTPAEARAAAVRSLQGQFPGVRVWYGNSTGSWWALVPLREGPRLIEATTPQEIRDTILRLRNLA</sequence>
<evidence type="ECO:0000256" key="1">
    <source>
        <dbReference type="SAM" id="MobiDB-lite"/>
    </source>
</evidence>
<proteinExistence type="predicted"/>
<feature type="region of interest" description="Disordered" evidence="1">
    <location>
        <begin position="1"/>
        <end position="22"/>
    </location>
</feature>
<accession>A0ABW3CBY5</accession>
<dbReference type="Proteomes" id="UP001597083">
    <property type="component" value="Unassembled WGS sequence"/>
</dbReference>
<dbReference type="EMBL" id="JBHTIR010000459">
    <property type="protein sequence ID" value="MFD0851427.1"/>
    <property type="molecule type" value="Genomic_DNA"/>
</dbReference>